<evidence type="ECO:0000256" key="1">
    <source>
        <dbReference type="ARBA" id="ARBA00022845"/>
    </source>
</evidence>
<dbReference type="InterPro" id="IPR036567">
    <property type="entry name" value="RHF-like"/>
</dbReference>
<sequence>MSLNITGKNLDLTPAMKQYVEEKINPFFRHYDKITQIDVELDKVSQHHNKGEVFHARINIQVPKHLIHAEETKSDMYAAIDTVAAEADRQLRDQKEKYGSRIRKARKTARSFKSILTPWRRD</sequence>
<dbReference type="PANTHER" id="PTHR33231">
    <property type="entry name" value="30S RIBOSOMAL PROTEIN"/>
    <property type="match status" value="1"/>
</dbReference>
<dbReference type="SUPFAM" id="SSF69754">
    <property type="entry name" value="Ribosome binding protein Y (YfiA homologue)"/>
    <property type="match status" value="1"/>
</dbReference>
<evidence type="ECO:0000313" key="3">
    <source>
        <dbReference type="Proteomes" id="UP000230292"/>
    </source>
</evidence>
<dbReference type="GO" id="GO:0022627">
    <property type="term" value="C:cytosolic small ribosomal subunit"/>
    <property type="evidence" value="ECO:0007669"/>
    <property type="project" value="TreeGrafter"/>
</dbReference>
<gene>
    <name evidence="2" type="primary">raiA</name>
    <name evidence="2" type="ORF">COW24_01270</name>
</gene>
<accession>A0A2M7H4T0</accession>
<dbReference type="PANTHER" id="PTHR33231:SF1">
    <property type="entry name" value="30S RIBOSOMAL PROTEIN"/>
    <property type="match status" value="1"/>
</dbReference>
<name>A0A2M7H4T0_9BACT</name>
<dbReference type="EMBL" id="PFGC01000016">
    <property type="protein sequence ID" value="PIW37221.1"/>
    <property type="molecule type" value="Genomic_DNA"/>
</dbReference>
<organism evidence="2 3">
    <name type="scientific">Candidatus Kerfeldbacteria bacterium CG15_BIG_FIL_POST_REV_8_21_14_020_45_12</name>
    <dbReference type="NCBI Taxonomy" id="2014247"/>
    <lineage>
        <taxon>Bacteria</taxon>
        <taxon>Candidatus Kerfeldiibacteriota</taxon>
    </lineage>
</organism>
<dbReference type="Proteomes" id="UP000230292">
    <property type="component" value="Unassembled WGS sequence"/>
</dbReference>
<dbReference type="NCBIfam" id="TIGR00741">
    <property type="entry name" value="yfiA"/>
    <property type="match status" value="1"/>
</dbReference>
<dbReference type="InterPro" id="IPR050574">
    <property type="entry name" value="HPF/YfiA_ribosome-assoc"/>
</dbReference>
<dbReference type="GO" id="GO:0045900">
    <property type="term" value="P:negative regulation of translational elongation"/>
    <property type="evidence" value="ECO:0007669"/>
    <property type="project" value="TreeGrafter"/>
</dbReference>
<reference evidence="2 3" key="1">
    <citation type="submission" date="2017-09" db="EMBL/GenBank/DDBJ databases">
        <title>Depth-based differentiation of microbial function through sediment-hosted aquifers and enrichment of novel symbionts in the deep terrestrial subsurface.</title>
        <authorList>
            <person name="Probst A.J."/>
            <person name="Ladd B."/>
            <person name="Jarett J.K."/>
            <person name="Geller-Mcgrath D.E."/>
            <person name="Sieber C.M."/>
            <person name="Emerson J.B."/>
            <person name="Anantharaman K."/>
            <person name="Thomas B.C."/>
            <person name="Malmstrom R."/>
            <person name="Stieglmeier M."/>
            <person name="Klingl A."/>
            <person name="Woyke T."/>
            <person name="Ryan C.M."/>
            <person name="Banfield J.F."/>
        </authorList>
    </citation>
    <scope>NUCLEOTIDE SEQUENCE [LARGE SCALE GENOMIC DNA]</scope>
    <source>
        <strain evidence="2">CG15_BIG_FIL_POST_REV_8_21_14_020_45_12</strain>
    </source>
</reference>
<dbReference type="GO" id="GO:0043024">
    <property type="term" value="F:ribosomal small subunit binding"/>
    <property type="evidence" value="ECO:0007669"/>
    <property type="project" value="TreeGrafter"/>
</dbReference>
<dbReference type="Gene3D" id="3.30.160.100">
    <property type="entry name" value="Ribosome hibernation promotion factor-like"/>
    <property type="match status" value="1"/>
</dbReference>
<dbReference type="AlphaFoldDB" id="A0A2M7H4T0"/>
<protein>
    <submittedName>
        <fullName evidence="2">Ribosomal subunit interface protein</fullName>
    </submittedName>
</protein>
<proteinExistence type="predicted"/>
<keyword evidence="1" id="KW-0810">Translation regulation</keyword>
<dbReference type="CDD" id="cd00552">
    <property type="entry name" value="RaiA"/>
    <property type="match status" value="1"/>
</dbReference>
<dbReference type="Pfam" id="PF02482">
    <property type="entry name" value="Ribosomal_S30AE"/>
    <property type="match status" value="1"/>
</dbReference>
<evidence type="ECO:0000313" key="2">
    <source>
        <dbReference type="EMBL" id="PIW37221.1"/>
    </source>
</evidence>
<dbReference type="InterPro" id="IPR003489">
    <property type="entry name" value="RHF/RaiA"/>
</dbReference>
<comment type="caution">
    <text evidence="2">The sequence shown here is derived from an EMBL/GenBank/DDBJ whole genome shotgun (WGS) entry which is preliminary data.</text>
</comment>